<keyword evidence="5 10" id="KW-0133">Cell shape</keyword>
<dbReference type="Pfam" id="PF04101">
    <property type="entry name" value="Glyco_tran_28_C"/>
    <property type="match status" value="1"/>
</dbReference>
<feature type="binding site" evidence="10">
    <location>
        <position position="293"/>
    </location>
    <ligand>
        <name>UDP-N-acetyl-alpha-D-glucosamine</name>
        <dbReference type="ChEBI" id="CHEBI:57705"/>
    </ligand>
</feature>
<dbReference type="InterPro" id="IPR004276">
    <property type="entry name" value="GlycoTrans_28_N"/>
</dbReference>
<dbReference type="GO" id="GO:0051301">
    <property type="term" value="P:cell division"/>
    <property type="evidence" value="ECO:0007669"/>
    <property type="project" value="UniProtKB-KW"/>
</dbReference>
<comment type="caution">
    <text evidence="13">The sequence shown here is derived from an EMBL/GenBank/DDBJ whole genome shotgun (WGS) entry which is preliminary data.</text>
</comment>
<evidence type="ECO:0000256" key="7">
    <source>
        <dbReference type="ARBA" id="ARBA00023136"/>
    </source>
</evidence>
<dbReference type="GO" id="GO:0071555">
    <property type="term" value="P:cell wall organization"/>
    <property type="evidence" value="ECO:0007669"/>
    <property type="project" value="UniProtKB-KW"/>
</dbReference>
<sequence length="366" mass="37723">MSAPLLVIAAGGTGGHMFPAQALAETMLARGWRVTLSTDARGARYAGGFPDAVAIQRVAAESPARGGVLSRAAAPFRLGAGVAAEILRLRRDRPAVVAGFGGYPSFPALSAAIALRIPRMIHEQNGVLGKVNRLYAKRVHALACGTWPTDLPEGVEGMHVGNPVRAAVLERSGAPYIPPGDYPMGLVAIGGSQGARALSDNVPAAVAALPDAIRRNLRVSHQARAEDVDRVVSAYAQAGVEADVRPFFDDIPARLAEAQLVISRAGASSIADISVIGRPSILIPYPYATQDHQTANARGLVEAGAAILIPESSLDVSALSDQIATVLGQPDGALQMARAALDCGRPQAAESLAQIVEALAGQGGEA</sequence>
<comment type="caution">
    <text evidence="10">Lacks conserved residue(s) required for the propagation of feature annotation.</text>
</comment>
<evidence type="ECO:0000256" key="3">
    <source>
        <dbReference type="ARBA" id="ARBA00022676"/>
    </source>
</evidence>
<dbReference type="GO" id="GO:0005886">
    <property type="term" value="C:plasma membrane"/>
    <property type="evidence" value="ECO:0007669"/>
    <property type="project" value="UniProtKB-SubCell"/>
</dbReference>
<dbReference type="Gene3D" id="3.40.50.2000">
    <property type="entry name" value="Glycogen Phosphorylase B"/>
    <property type="match status" value="2"/>
</dbReference>
<evidence type="ECO:0000259" key="11">
    <source>
        <dbReference type="Pfam" id="PF03033"/>
    </source>
</evidence>
<accession>A0A4R2NWE3</accession>
<comment type="subcellular location">
    <subcellularLocation>
        <location evidence="10">Cell membrane</location>
        <topology evidence="10">Peripheral membrane protein</topology>
        <orientation evidence="10">Cytoplasmic side</orientation>
    </subcellularLocation>
</comment>
<keyword evidence="2 10" id="KW-0132">Cell division</keyword>
<comment type="similarity">
    <text evidence="10">Belongs to the glycosyltransferase 28 family. MurG subfamily.</text>
</comment>
<evidence type="ECO:0000256" key="2">
    <source>
        <dbReference type="ARBA" id="ARBA00022618"/>
    </source>
</evidence>
<dbReference type="GO" id="GO:0008360">
    <property type="term" value="P:regulation of cell shape"/>
    <property type="evidence" value="ECO:0007669"/>
    <property type="project" value="UniProtKB-KW"/>
</dbReference>
<keyword evidence="1 10" id="KW-1003">Cell membrane</keyword>
<protein>
    <recommendedName>
        <fullName evidence="10">UDP-N-acetylglucosamine--N-acetylmuramyl-(pentapeptide) pyrophosphoryl-undecaprenol N-acetylglucosamine transferase</fullName>
        <ecNumber evidence="10">2.4.1.227</ecNumber>
    </recommendedName>
    <alternativeName>
        <fullName evidence="10">Undecaprenyl-PP-MurNAc-pentapeptide-UDPGlcNAc GlcNAc transferase</fullName>
    </alternativeName>
</protein>
<keyword evidence="9 10" id="KW-0961">Cell wall biogenesis/degradation</keyword>
<dbReference type="InterPro" id="IPR006009">
    <property type="entry name" value="GlcNAc_MurG"/>
</dbReference>
<keyword evidence="7 10" id="KW-0472">Membrane</keyword>
<dbReference type="EMBL" id="SLXL01000002">
    <property type="protein sequence ID" value="TCP26302.1"/>
    <property type="molecule type" value="Genomic_DNA"/>
</dbReference>
<proteinExistence type="inferred from homology"/>
<dbReference type="CDD" id="cd03785">
    <property type="entry name" value="GT28_MurG"/>
    <property type="match status" value="1"/>
</dbReference>
<dbReference type="GO" id="GO:0050511">
    <property type="term" value="F:undecaprenyldiphospho-muramoylpentapeptide beta-N-acetylglucosaminyltransferase activity"/>
    <property type="evidence" value="ECO:0007669"/>
    <property type="project" value="UniProtKB-UniRule"/>
</dbReference>
<organism evidence="13 14">
    <name type="scientific">Rhodovulum adriaticum</name>
    <name type="common">Rhodopseudomonas adriatica</name>
    <dbReference type="NCBI Taxonomy" id="35804"/>
    <lineage>
        <taxon>Bacteria</taxon>
        <taxon>Pseudomonadati</taxon>
        <taxon>Pseudomonadota</taxon>
        <taxon>Alphaproteobacteria</taxon>
        <taxon>Rhodobacterales</taxon>
        <taxon>Paracoccaceae</taxon>
        <taxon>Rhodovulum</taxon>
    </lineage>
</organism>
<name>A0A4R2NWE3_RHOAD</name>
<evidence type="ECO:0000256" key="9">
    <source>
        <dbReference type="ARBA" id="ARBA00023316"/>
    </source>
</evidence>
<feature type="domain" description="Glycosyltransferase family 28 N-terminal" evidence="11">
    <location>
        <begin position="7"/>
        <end position="141"/>
    </location>
</feature>
<gene>
    <name evidence="10" type="primary">murG</name>
    <name evidence="13" type="ORF">EV656_102265</name>
</gene>
<keyword evidence="3 10" id="KW-0328">Glycosyltransferase</keyword>
<keyword evidence="8 10" id="KW-0131">Cell cycle</keyword>
<dbReference type="EC" id="2.4.1.227" evidence="10"/>
<dbReference type="Pfam" id="PF03033">
    <property type="entry name" value="Glyco_transf_28"/>
    <property type="match status" value="1"/>
</dbReference>
<feature type="binding site" evidence="10">
    <location>
        <position position="165"/>
    </location>
    <ligand>
        <name>UDP-N-acetyl-alpha-D-glucosamine</name>
        <dbReference type="ChEBI" id="CHEBI:57705"/>
    </ligand>
</feature>
<dbReference type="SUPFAM" id="SSF53756">
    <property type="entry name" value="UDP-Glycosyltransferase/glycogen phosphorylase"/>
    <property type="match status" value="1"/>
</dbReference>
<dbReference type="PANTHER" id="PTHR21015">
    <property type="entry name" value="UDP-N-ACETYLGLUCOSAMINE--N-ACETYLMURAMYL-(PENTAPEPTIDE) PYROPHOSPHORYL-UNDECAPRENOL N-ACETYLGLUCOSAMINE TRANSFERASE 1"/>
    <property type="match status" value="1"/>
</dbReference>
<dbReference type="GO" id="GO:0009252">
    <property type="term" value="P:peptidoglycan biosynthetic process"/>
    <property type="evidence" value="ECO:0007669"/>
    <property type="project" value="UniProtKB-UniRule"/>
</dbReference>
<feature type="binding site" evidence="10">
    <location>
        <position position="125"/>
    </location>
    <ligand>
        <name>UDP-N-acetyl-alpha-D-glucosamine</name>
        <dbReference type="ChEBI" id="CHEBI:57705"/>
    </ligand>
</feature>
<feature type="binding site" evidence="10">
    <location>
        <begin position="13"/>
        <end position="15"/>
    </location>
    <ligand>
        <name>UDP-N-acetyl-alpha-D-glucosamine</name>
        <dbReference type="ChEBI" id="CHEBI:57705"/>
    </ligand>
</feature>
<dbReference type="OrthoDB" id="9808936at2"/>
<evidence type="ECO:0000256" key="4">
    <source>
        <dbReference type="ARBA" id="ARBA00022679"/>
    </source>
</evidence>
<keyword evidence="14" id="KW-1185">Reference proteome</keyword>
<dbReference type="UniPathway" id="UPA00219"/>
<dbReference type="AlphaFoldDB" id="A0A4R2NWE3"/>
<comment type="pathway">
    <text evidence="10">Cell wall biogenesis; peptidoglycan biosynthesis.</text>
</comment>
<dbReference type="Proteomes" id="UP000295733">
    <property type="component" value="Unassembled WGS sequence"/>
</dbReference>
<evidence type="ECO:0000256" key="6">
    <source>
        <dbReference type="ARBA" id="ARBA00022984"/>
    </source>
</evidence>
<evidence type="ECO:0000313" key="13">
    <source>
        <dbReference type="EMBL" id="TCP26302.1"/>
    </source>
</evidence>
<evidence type="ECO:0000259" key="12">
    <source>
        <dbReference type="Pfam" id="PF04101"/>
    </source>
</evidence>
<evidence type="ECO:0000313" key="14">
    <source>
        <dbReference type="Proteomes" id="UP000295733"/>
    </source>
</evidence>
<evidence type="ECO:0000256" key="5">
    <source>
        <dbReference type="ARBA" id="ARBA00022960"/>
    </source>
</evidence>
<evidence type="ECO:0000256" key="8">
    <source>
        <dbReference type="ARBA" id="ARBA00023306"/>
    </source>
</evidence>
<dbReference type="GO" id="GO:0005975">
    <property type="term" value="P:carbohydrate metabolic process"/>
    <property type="evidence" value="ECO:0007669"/>
    <property type="project" value="InterPro"/>
</dbReference>
<keyword evidence="6 10" id="KW-0573">Peptidoglycan synthesis</keyword>
<keyword evidence="4 10" id="KW-0808">Transferase</keyword>
<dbReference type="PANTHER" id="PTHR21015:SF22">
    <property type="entry name" value="GLYCOSYLTRANSFERASE"/>
    <property type="match status" value="1"/>
</dbReference>
<evidence type="ECO:0000256" key="10">
    <source>
        <dbReference type="HAMAP-Rule" id="MF_00033"/>
    </source>
</evidence>
<feature type="binding site" evidence="10">
    <location>
        <position position="192"/>
    </location>
    <ligand>
        <name>UDP-N-acetyl-alpha-D-glucosamine</name>
        <dbReference type="ChEBI" id="CHEBI:57705"/>
    </ligand>
</feature>
<dbReference type="InterPro" id="IPR007235">
    <property type="entry name" value="Glyco_trans_28_C"/>
</dbReference>
<reference evidence="13 14" key="1">
    <citation type="submission" date="2019-03" db="EMBL/GenBank/DDBJ databases">
        <title>Genomic Encyclopedia of Type Strains, Phase IV (KMG-IV): sequencing the most valuable type-strain genomes for metagenomic binning, comparative biology and taxonomic classification.</title>
        <authorList>
            <person name="Goeker M."/>
        </authorList>
    </citation>
    <scope>NUCLEOTIDE SEQUENCE [LARGE SCALE GENOMIC DNA]</scope>
    <source>
        <strain evidence="13 14">DSM 2781</strain>
    </source>
</reference>
<dbReference type="RefSeq" id="WP_132600107.1">
    <property type="nucleotide sequence ID" value="NZ_NRRP01000025.1"/>
</dbReference>
<dbReference type="GO" id="GO:0051991">
    <property type="term" value="F:UDP-N-acetyl-D-glucosamine:N-acetylmuramoyl-L-alanyl-D-glutamyl-meso-2,6-diaminopimelyl-D-alanyl-D-alanine-diphosphoundecaprenol 4-beta-N-acetylglucosaminlytransferase activity"/>
    <property type="evidence" value="ECO:0007669"/>
    <property type="project" value="RHEA"/>
</dbReference>
<feature type="domain" description="Glycosyl transferase family 28 C-terminal" evidence="12">
    <location>
        <begin position="189"/>
        <end position="347"/>
    </location>
</feature>
<dbReference type="HAMAP" id="MF_00033">
    <property type="entry name" value="MurG"/>
    <property type="match status" value="1"/>
</dbReference>
<comment type="function">
    <text evidence="10">Cell wall formation. Catalyzes the transfer of a GlcNAc subunit on undecaprenyl-pyrophosphoryl-MurNAc-pentapeptide (lipid intermediate I) to form undecaprenyl-pyrophosphoryl-MurNAc-(pentapeptide)GlcNAc (lipid intermediate II).</text>
</comment>
<comment type="catalytic activity">
    <reaction evidence="10">
        <text>di-trans,octa-cis-undecaprenyl diphospho-N-acetyl-alpha-D-muramoyl-L-alanyl-D-glutamyl-meso-2,6-diaminopimeloyl-D-alanyl-D-alanine + UDP-N-acetyl-alpha-D-glucosamine = di-trans,octa-cis-undecaprenyl diphospho-[N-acetyl-alpha-D-glucosaminyl-(1-&gt;4)]-N-acetyl-alpha-D-muramoyl-L-alanyl-D-glutamyl-meso-2,6-diaminopimeloyl-D-alanyl-D-alanine + UDP + H(+)</text>
        <dbReference type="Rhea" id="RHEA:31227"/>
        <dbReference type="ChEBI" id="CHEBI:15378"/>
        <dbReference type="ChEBI" id="CHEBI:57705"/>
        <dbReference type="ChEBI" id="CHEBI:58223"/>
        <dbReference type="ChEBI" id="CHEBI:61387"/>
        <dbReference type="ChEBI" id="CHEBI:61388"/>
        <dbReference type="EC" id="2.4.1.227"/>
    </reaction>
</comment>
<evidence type="ECO:0000256" key="1">
    <source>
        <dbReference type="ARBA" id="ARBA00022475"/>
    </source>
</evidence>